<feature type="compositionally biased region" description="Polar residues" evidence="1">
    <location>
        <begin position="1"/>
        <end position="17"/>
    </location>
</feature>
<protein>
    <submittedName>
        <fullName evidence="2">Uncharacterized protein</fullName>
    </submittedName>
</protein>
<feature type="region of interest" description="Disordered" evidence="1">
    <location>
        <begin position="1"/>
        <end position="58"/>
    </location>
</feature>
<dbReference type="EMBL" id="CAXLJM020000160">
    <property type="protein sequence ID" value="CAL8144492.1"/>
    <property type="molecule type" value="Genomic_DNA"/>
</dbReference>
<proteinExistence type="predicted"/>
<comment type="caution">
    <text evidence="2">The sequence shown here is derived from an EMBL/GenBank/DDBJ whole genome shotgun (WGS) entry which is preliminary data.</text>
</comment>
<evidence type="ECO:0000313" key="3">
    <source>
        <dbReference type="EMBL" id="CAL8144492.1"/>
    </source>
</evidence>
<dbReference type="Proteomes" id="UP001642540">
    <property type="component" value="Unassembled WGS sequence"/>
</dbReference>
<organism evidence="2 4">
    <name type="scientific">Orchesella dallaii</name>
    <dbReference type="NCBI Taxonomy" id="48710"/>
    <lineage>
        <taxon>Eukaryota</taxon>
        <taxon>Metazoa</taxon>
        <taxon>Ecdysozoa</taxon>
        <taxon>Arthropoda</taxon>
        <taxon>Hexapoda</taxon>
        <taxon>Collembola</taxon>
        <taxon>Entomobryomorpha</taxon>
        <taxon>Entomobryoidea</taxon>
        <taxon>Orchesellidae</taxon>
        <taxon>Orchesellinae</taxon>
        <taxon>Orchesella</taxon>
    </lineage>
</organism>
<accession>A0ABP1QP42</accession>
<dbReference type="EMBL" id="CAXLJM020000034">
    <property type="protein sequence ID" value="CAL8103532.1"/>
    <property type="molecule type" value="Genomic_DNA"/>
</dbReference>
<keyword evidence="4" id="KW-1185">Reference proteome</keyword>
<feature type="compositionally biased region" description="Basic and acidic residues" evidence="1">
    <location>
        <begin position="20"/>
        <end position="53"/>
    </location>
</feature>
<name>A0ABP1QP42_9HEXA</name>
<gene>
    <name evidence="2" type="ORF">ODALV1_LOCUS11481</name>
    <name evidence="3" type="ORF">ODALV1_LOCUS30212</name>
</gene>
<sequence>MKAGPPQTNAPTVSTTPIEVKSDKTDSSQTAKQDETKQDESKQDETKQDETTTPRRSPFVNHAKIKYYQETYRLREFLRGVGVTKGDNGEVVIAGQRYAKCDFETMLNQLRDARIRRTYEFDVIQEYLFDKEIPAGVLTKGVLTAIERHRAKKMKEGDTFVHTGWIDF</sequence>
<evidence type="ECO:0000313" key="4">
    <source>
        <dbReference type="Proteomes" id="UP001642540"/>
    </source>
</evidence>
<reference evidence="2 4" key="1">
    <citation type="submission" date="2024-08" db="EMBL/GenBank/DDBJ databases">
        <authorList>
            <person name="Cucini C."/>
            <person name="Frati F."/>
        </authorList>
    </citation>
    <scope>NUCLEOTIDE SEQUENCE [LARGE SCALE GENOMIC DNA]</scope>
</reference>
<evidence type="ECO:0000313" key="2">
    <source>
        <dbReference type="EMBL" id="CAL8103532.1"/>
    </source>
</evidence>
<evidence type="ECO:0000256" key="1">
    <source>
        <dbReference type="SAM" id="MobiDB-lite"/>
    </source>
</evidence>